<evidence type="ECO:0000256" key="9">
    <source>
        <dbReference type="ARBA" id="ARBA00022842"/>
    </source>
</evidence>
<keyword evidence="19" id="KW-1185">Reference proteome</keyword>
<dbReference type="EMBL" id="KB932201">
    <property type="protein sequence ID" value="KCV72849.1"/>
    <property type="molecule type" value="Genomic_DNA"/>
</dbReference>
<feature type="compositionally biased region" description="Low complexity" evidence="14">
    <location>
        <begin position="511"/>
        <end position="528"/>
    </location>
</feature>
<feature type="binding site" evidence="12">
    <location>
        <position position="174"/>
    </location>
    <ligand>
        <name>ATP</name>
        <dbReference type="ChEBI" id="CHEBI:30616"/>
    </ligand>
</feature>
<evidence type="ECO:0000313" key="19">
    <source>
        <dbReference type="Proteomes" id="UP000030693"/>
    </source>
</evidence>
<dbReference type="RefSeq" id="XP_009492550.1">
    <property type="nucleotide sequence ID" value="XM_009494275.1"/>
</dbReference>
<evidence type="ECO:0000259" key="17">
    <source>
        <dbReference type="Pfam" id="PF20750"/>
    </source>
</evidence>
<evidence type="ECO:0000256" key="4">
    <source>
        <dbReference type="ARBA" id="ARBA00022664"/>
    </source>
</evidence>
<dbReference type="InterPro" id="IPR048840">
    <property type="entry name" value="PolA_pol_NTPase"/>
</dbReference>
<evidence type="ECO:0000256" key="1">
    <source>
        <dbReference type="ARBA" id="ARBA00001936"/>
    </source>
</evidence>
<keyword evidence="6 13" id="KW-0479">Metal-binding</keyword>
<evidence type="ECO:0000256" key="14">
    <source>
        <dbReference type="SAM" id="MobiDB-lite"/>
    </source>
</evidence>
<keyword evidence="5 11" id="KW-0808">Transferase</keyword>
<evidence type="ECO:0000259" key="15">
    <source>
        <dbReference type="Pfam" id="PF04926"/>
    </source>
</evidence>
<evidence type="ECO:0000256" key="8">
    <source>
        <dbReference type="ARBA" id="ARBA00022840"/>
    </source>
</evidence>
<dbReference type="Pfam" id="PF04928">
    <property type="entry name" value="PAP_central"/>
    <property type="match status" value="1"/>
</dbReference>
<dbReference type="EC" id="2.7.7.19" evidence="11"/>
<dbReference type="SUPFAM" id="SSF81631">
    <property type="entry name" value="PAP/OAS1 substrate-binding domain"/>
    <property type="match status" value="1"/>
</dbReference>
<evidence type="ECO:0000256" key="11">
    <source>
        <dbReference type="PIRNR" id="PIRNR018425"/>
    </source>
</evidence>
<dbReference type="eggNOG" id="KOG2245">
    <property type="taxonomic scope" value="Eukaryota"/>
</dbReference>
<feature type="domain" description="Poly(A) polymerase nucleotidyltransferase" evidence="17">
    <location>
        <begin position="93"/>
        <end position="160"/>
    </location>
</feature>
<dbReference type="PANTHER" id="PTHR10682">
    <property type="entry name" value="POLY A POLYMERASE"/>
    <property type="match status" value="1"/>
</dbReference>
<dbReference type="InterPro" id="IPR007010">
    <property type="entry name" value="PolA_pol_RNA-bd_dom"/>
</dbReference>
<dbReference type="Pfam" id="PF20750">
    <property type="entry name" value="PAP_NTPase"/>
    <property type="match status" value="1"/>
</dbReference>
<dbReference type="Pfam" id="PF04926">
    <property type="entry name" value="PAP_RNA-bind"/>
    <property type="match status" value="1"/>
</dbReference>
<comment type="similarity">
    <text evidence="3 11">Belongs to the poly(A) polymerase family.</text>
</comment>
<evidence type="ECO:0000256" key="5">
    <source>
        <dbReference type="ARBA" id="ARBA00022679"/>
    </source>
</evidence>
<evidence type="ECO:0000256" key="6">
    <source>
        <dbReference type="ARBA" id="ARBA00022723"/>
    </source>
</evidence>
<keyword evidence="9 13" id="KW-0460">Magnesium</keyword>
<dbReference type="GO" id="GO:1990817">
    <property type="term" value="F:poly(A) RNA polymerase activity"/>
    <property type="evidence" value="ECO:0007669"/>
    <property type="project" value="UniProtKB-UniRule"/>
</dbReference>
<dbReference type="Proteomes" id="UP000030693">
    <property type="component" value="Unassembled WGS sequence"/>
</dbReference>
<evidence type="ECO:0000313" key="18">
    <source>
        <dbReference type="EMBL" id="KCV72849.1"/>
    </source>
</evidence>
<feature type="binding site" evidence="12">
    <location>
        <position position="183"/>
    </location>
    <ligand>
        <name>ATP</name>
        <dbReference type="ChEBI" id="CHEBI:30616"/>
    </ligand>
</feature>
<keyword evidence="10 11" id="KW-0539">Nucleus</keyword>
<comment type="cofactor">
    <cofactor evidence="13">
        <name>Mg(2+)</name>
        <dbReference type="ChEBI" id="CHEBI:18420"/>
    </cofactor>
    <text evidence="13">Binds 2 magnesium ions. Also active with manganese.</text>
</comment>
<feature type="region of interest" description="Disordered" evidence="14">
    <location>
        <begin position="500"/>
        <end position="560"/>
    </location>
</feature>
<dbReference type="FunFam" id="1.10.1410.10:FF:000001">
    <property type="entry name" value="Putative poly(A) polymerase gamma"/>
    <property type="match status" value="1"/>
</dbReference>
<keyword evidence="7 11" id="KW-0547">Nucleotide-binding</keyword>
<dbReference type="AlphaFoldDB" id="A0A058ZEQ2"/>
<feature type="binding site" evidence="13">
    <location>
        <position position="113"/>
    </location>
    <ligand>
        <name>Mg(2+)</name>
        <dbReference type="ChEBI" id="CHEBI:18420"/>
        <label>2</label>
        <note>catalytic</note>
    </ligand>
</feature>
<comment type="function">
    <text evidence="11">Polymerase that creates the 3'-poly(A) tail of mRNA's.</text>
</comment>
<dbReference type="GO" id="GO:0003723">
    <property type="term" value="F:RNA binding"/>
    <property type="evidence" value="ECO:0007669"/>
    <property type="project" value="UniProtKB-UniRule"/>
</dbReference>
<dbReference type="GO" id="GO:0006397">
    <property type="term" value="P:mRNA processing"/>
    <property type="evidence" value="ECO:0007669"/>
    <property type="project" value="UniProtKB-KW"/>
</dbReference>
<dbReference type="STRING" id="691883.A0A058ZEQ2"/>
<keyword evidence="4 11" id="KW-0507">mRNA processing</keyword>
<comment type="subcellular location">
    <subcellularLocation>
        <location evidence="2 11">Nucleus</location>
    </subcellularLocation>
</comment>
<evidence type="ECO:0000256" key="10">
    <source>
        <dbReference type="ARBA" id="ARBA00023242"/>
    </source>
</evidence>
<feature type="binding site" evidence="12">
    <location>
        <position position="113"/>
    </location>
    <ligand>
        <name>ATP</name>
        <dbReference type="ChEBI" id="CHEBI:30616"/>
    </ligand>
</feature>
<dbReference type="SUPFAM" id="SSF81301">
    <property type="entry name" value="Nucleotidyltransferase"/>
    <property type="match status" value="1"/>
</dbReference>
<reference evidence="18" key="1">
    <citation type="submission" date="2013-04" db="EMBL/GenBank/DDBJ databases">
        <title>The Genome Sequence of Fonticula alba ATCC 38817.</title>
        <authorList>
            <consortium name="The Broad Institute Genomics Platform"/>
            <person name="Russ C."/>
            <person name="Cuomo C."/>
            <person name="Burger G."/>
            <person name="Gray M.W."/>
            <person name="Holland P.W.H."/>
            <person name="King N."/>
            <person name="Lang F.B.F."/>
            <person name="Roger A.J."/>
            <person name="Ruiz-Trillo I."/>
            <person name="Brown M."/>
            <person name="Walker B."/>
            <person name="Young S."/>
            <person name="Zeng Q."/>
            <person name="Gargeya S."/>
            <person name="Fitzgerald M."/>
            <person name="Haas B."/>
            <person name="Abouelleil A."/>
            <person name="Allen A.W."/>
            <person name="Alvarado L."/>
            <person name="Arachchi H.M."/>
            <person name="Berlin A.M."/>
            <person name="Chapman S.B."/>
            <person name="Gainer-Dewar J."/>
            <person name="Goldberg J."/>
            <person name="Griggs A."/>
            <person name="Gujja S."/>
            <person name="Hansen M."/>
            <person name="Howarth C."/>
            <person name="Imamovic A."/>
            <person name="Ireland A."/>
            <person name="Larimer J."/>
            <person name="McCowan C."/>
            <person name="Murphy C."/>
            <person name="Pearson M."/>
            <person name="Poon T.W."/>
            <person name="Priest M."/>
            <person name="Roberts A."/>
            <person name="Saif S."/>
            <person name="Shea T."/>
            <person name="Sisk P."/>
            <person name="Sykes S."/>
            <person name="Wortman J."/>
            <person name="Nusbaum C."/>
            <person name="Birren B."/>
        </authorList>
    </citation>
    <scope>NUCLEOTIDE SEQUENCE [LARGE SCALE GENOMIC DNA]</scope>
    <source>
        <strain evidence="18">ATCC 38817</strain>
    </source>
</reference>
<dbReference type="GO" id="GO:0005524">
    <property type="term" value="F:ATP binding"/>
    <property type="evidence" value="ECO:0007669"/>
    <property type="project" value="UniProtKB-UniRule"/>
</dbReference>
<dbReference type="InterPro" id="IPR007012">
    <property type="entry name" value="PolA_pol_cen_dom"/>
</dbReference>
<evidence type="ECO:0000256" key="12">
    <source>
        <dbReference type="PIRSR" id="PIRSR018425-1"/>
    </source>
</evidence>
<dbReference type="GeneID" id="20525149"/>
<dbReference type="OrthoDB" id="412748at2759"/>
<dbReference type="Gene3D" id="3.30.460.10">
    <property type="entry name" value="Beta Polymerase, domain 2"/>
    <property type="match status" value="1"/>
</dbReference>
<dbReference type="GO" id="GO:0005634">
    <property type="term" value="C:nucleus"/>
    <property type="evidence" value="ECO:0007669"/>
    <property type="project" value="UniProtKB-SubCell"/>
</dbReference>
<dbReference type="InterPro" id="IPR014492">
    <property type="entry name" value="PolyA_polymerase"/>
</dbReference>
<evidence type="ECO:0000256" key="13">
    <source>
        <dbReference type="PIRSR" id="PIRSR018425-2"/>
    </source>
</evidence>
<evidence type="ECO:0000256" key="7">
    <source>
        <dbReference type="ARBA" id="ARBA00022741"/>
    </source>
</evidence>
<comment type="catalytic activity">
    <reaction evidence="11">
        <text>RNA(n) + ATP = RNA(n)-3'-adenine ribonucleotide + diphosphate</text>
        <dbReference type="Rhea" id="RHEA:11332"/>
        <dbReference type="Rhea" id="RHEA-COMP:14527"/>
        <dbReference type="Rhea" id="RHEA-COMP:17347"/>
        <dbReference type="ChEBI" id="CHEBI:30616"/>
        <dbReference type="ChEBI" id="CHEBI:33019"/>
        <dbReference type="ChEBI" id="CHEBI:140395"/>
        <dbReference type="ChEBI" id="CHEBI:173115"/>
        <dbReference type="EC" id="2.7.7.19"/>
    </reaction>
</comment>
<feature type="domain" description="Poly(A) polymerase central" evidence="16">
    <location>
        <begin position="165"/>
        <end position="295"/>
    </location>
</feature>
<proteinExistence type="inferred from homology"/>
<keyword evidence="8 11" id="KW-0067">ATP-binding</keyword>
<feature type="compositionally biased region" description="Basic and acidic residues" evidence="14">
    <location>
        <begin position="551"/>
        <end position="560"/>
    </location>
</feature>
<dbReference type="OMA" id="RMDEERT"/>
<gene>
    <name evidence="18" type="ORF">H696_00424</name>
</gene>
<evidence type="ECO:0000256" key="2">
    <source>
        <dbReference type="ARBA" id="ARBA00004123"/>
    </source>
</evidence>
<comment type="cofactor">
    <cofactor evidence="1">
        <name>Mn(2+)</name>
        <dbReference type="ChEBI" id="CHEBI:29035"/>
    </cofactor>
</comment>
<dbReference type="Gene3D" id="3.30.70.590">
    <property type="entry name" value="Poly(A) polymerase predicted RNA binding domain"/>
    <property type="match status" value="1"/>
</dbReference>
<evidence type="ECO:0000256" key="3">
    <source>
        <dbReference type="ARBA" id="ARBA00010912"/>
    </source>
</evidence>
<dbReference type="PIRSF" id="PIRSF018425">
    <property type="entry name" value="PolyA_polymerase"/>
    <property type="match status" value="1"/>
</dbReference>
<dbReference type="GO" id="GO:0031123">
    <property type="term" value="P:RNA 3'-end processing"/>
    <property type="evidence" value="ECO:0007669"/>
    <property type="project" value="InterPro"/>
</dbReference>
<evidence type="ECO:0000259" key="16">
    <source>
        <dbReference type="Pfam" id="PF04928"/>
    </source>
</evidence>
<dbReference type="GO" id="GO:0046872">
    <property type="term" value="F:metal ion binding"/>
    <property type="evidence" value="ECO:0007669"/>
    <property type="project" value="UniProtKB-KW"/>
</dbReference>
<dbReference type="SUPFAM" id="SSF55003">
    <property type="entry name" value="PAP/Archaeal CCA-adding enzyme, C-terminal domain"/>
    <property type="match status" value="1"/>
</dbReference>
<sequence>MPRKADNVVLSSEGPAPRDLIRDEALDRTLKLAGYFESASEAEDKQNLLATLDQIVKKWVYDCMITQGYSQTLASRAGGKIYTLGSYRLGAHQRVPEARVPIIKMKFCGVEIDLLFAKLNFASIPDNFSLMDPRVDQEHDQNTLRSLNGPRVAQDLLANVPNAQNFCQALRAIKHWAQRRAIYSNPLCYVGGIALAIMVGRVAQLYPNASPSMLVHNFFRVYHMWNWKIPVIIKSIDYSKPLPQWAPPLPNRGPQPVMPIITPTYPVMNSTYNVTQSTYARMKEEIRRGVTILNRHDPSAVTKPAAGEPYAAADKALLADFDTKNLEELFDHTDFFTHYGLYLEIIVASRGDADHASWKGFVESRMRVLIHNLEKVPILKTAAPFNRAIPHTDPDAQRLAMLPCNPNDPNELKTMGEGPVSQMSSFFVGISLMSKAERKALASRTGDTQSLSLTEPCREFMVNLFEYQSRFQGLIARFRHYRQESLPEFVFESLGLGAPGRRRKKRRAADAGETTPETAADGAAGAETSSPDATSAGSAVPDSAATPDIEPEAKRQRVAS</sequence>
<name>A0A058ZEQ2_FONAL</name>
<organism evidence="18">
    <name type="scientific">Fonticula alba</name>
    <name type="common">Slime mold</name>
    <dbReference type="NCBI Taxonomy" id="691883"/>
    <lineage>
        <taxon>Eukaryota</taxon>
        <taxon>Rotosphaerida</taxon>
        <taxon>Fonticulaceae</taxon>
        <taxon>Fonticula</taxon>
    </lineage>
</organism>
<dbReference type="PANTHER" id="PTHR10682:SF10">
    <property type="entry name" value="POLYNUCLEOTIDE ADENYLYLTRANSFERASE"/>
    <property type="match status" value="1"/>
</dbReference>
<protein>
    <recommendedName>
        <fullName evidence="11">Poly(A) polymerase</fullName>
        <ecNumber evidence="11">2.7.7.19</ecNumber>
    </recommendedName>
</protein>
<dbReference type="InterPro" id="IPR043519">
    <property type="entry name" value="NT_sf"/>
</dbReference>
<dbReference type="InterPro" id="IPR011068">
    <property type="entry name" value="NuclTrfase_I-like_C"/>
</dbReference>
<dbReference type="Gene3D" id="1.10.1410.10">
    <property type="match status" value="1"/>
</dbReference>
<feature type="domain" description="Poly(A) polymerase RNA-binding" evidence="15">
    <location>
        <begin position="334"/>
        <end position="389"/>
    </location>
</feature>
<accession>A0A058ZEQ2</accession>